<dbReference type="PANTHER" id="PTHR40446:SF2">
    <property type="entry name" value="N-ACETYLGLUCOSAMINE-1-PHOSPHODIESTER ALPHA-N-ACETYLGLUCOSAMINIDASE"/>
    <property type="match status" value="1"/>
</dbReference>
<feature type="signal peptide" evidence="1">
    <location>
        <begin position="1"/>
        <end position="21"/>
    </location>
</feature>
<dbReference type="InterPro" id="IPR018711">
    <property type="entry name" value="NAGPA"/>
</dbReference>
<proteinExistence type="predicted"/>
<organism evidence="3 4">
    <name type="scientific">Candidatus Limisoma faecipullorum</name>
    <dbReference type="NCBI Taxonomy" id="2840854"/>
    <lineage>
        <taxon>Bacteria</taxon>
        <taxon>Pseudomonadati</taxon>
        <taxon>Bacteroidota</taxon>
        <taxon>Bacteroidia</taxon>
        <taxon>Bacteroidales</taxon>
        <taxon>Candidatus Limisoma</taxon>
    </lineage>
</organism>
<evidence type="ECO:0000259" key="2">
    <source>
        <dbReference type="Pfam" id="PF09992"/>
    </source>
</evidence>
<feature type="chain" id="PRO_5039263648" evidence="1">
    <location>
        <begin position="22"/>
        <end position="680"/>
    </location>
</feature>
<keyword evidence="3" id="KW-0326">Glycosidase</keyword>
<dbReference type="PANTHER" id="PTHR40446">
    <property type="entry name" value="N-ACETYLGLUCOSAMINE-1-PHOSPHODIESTER ALPHA-N-ACETYLGLUCOSAMINIDASE"/>
    <property type="match status" value="1"/>
</dbReference>
<feature type="domain" description="Phosphodiester glycosidase" evidence="2">
    <location>
        <begin position="290"/>
        <end position="429"/>
    </location>
</feature>
<name>A0A9D9NJX3_9BACT</name>
<evidence type="ECO:0000256" key="1">
    <source>
        <dbReference type="SAM" id="SignalP"/>
    </source>
</evidence>
<dbReference type="Pfam" id="PF09992">
    <property type="entry name" value="NAGPA"/>
    <property type="match status" value="1"/>
</dbReference>
<dbReference type="GO" id="GO:0016798">
    <property type="term" value="F:hydrolase activity, acting on glycosyl bonds"/>
    <property type="evidence" value="ECO:0007669"/>
    <property type="project" value="UniProtKB-KW"/>
</dbReference>
<keyword evidence="1" id="KW-0732">Signal</keyword>
<gene>
    <name evidence="3" type="ORF">IAB88_06590</name>
</gene>
<dbReference type="Proteomes" id="UP000823598">
    <property type="component" value="Unassembled WGS sequence"/>
</dbReference>
<accession>A0A9D9NJX3</accession>
<sequence>MQKQLLFLSLLAVSAVPCIDAASFNIDGKEYDYDLLISKEIGPGVRYNRIRIPEFPLNVNYMVVDLNNPYNRIETQQANETLGSTERLADAYARQQADGKKPLGGQNGNFWVVSGQGIPSQFALGATYNANLKNGQIITETNGYSDQWDGGPQRTGVVGIDANKKMWIESMSWKGYVSSDRWGTGQRHEIIQANKYCRASGEITLYNSFYGRNKKFQTIEAAADNQSATLVDNATCEVYLDLNEGQEWASGKDFTATVKEVKSGEAAGTLGDYDLCLAGTAAYRTALEQLQPGDVVTLNYGWQSYATNEVPELENAIGGNAVVLLNGELTGRNEDETYNSQIYSRSAYGMSEDGKTLYMLVIDKSEDPVYGMSVGCNTSVMCQIMKQLGAWTVCNVDAGGSAQLMVQGDVVNKTTEGTPRAVANGWMVYSTAPETAESDVVSRIEFLDPELNIPIYSTYTPVILGYNEYGELIDENVEGVELSLDNPALGTVSGNTFNAAGEAVTGNLTAVYGDIKVTKSINVVEAEVDMRLTSILMDDREYMIELTSRYGTNEFDCDPSRLDWVVDDESIVSVTNGVLKGLENGETKIHGNLGNVEVAANVVVEIPEADHMPVIEDFIADDFRLSQVGGTGITASAMDNGFKFNYTGNGSSRGANITLNFNALAVWSLPDEFRILINPG</sequence>
<protein>
    <submittedName>
        <fullName evidence="3">Phosphodiester glycosidase family protein</fullName>
    </submittedName>
</protein>
<keyword evidence="3" id="KW-0378">Hydrolase</keyword>
<evidence type="ECO:0000313" key="3">
    <source>
        <dbReference type="EMBL" id="MBO8476644.1"/>
    </source>
</evidence>
<dbReference type="AlphaFoldDB" id="A0A9D9NJX3"/>
<evidence type="ECO:0000313" key="4">
    <source>
        <dbReference type="Proteomes" id="UP000823598"/>
    </source>
</evidence>
<feature type="non-terminal residue" evidence="3">
    <location>
        <position position="680"/>
    </location>
</feature>
<dbReference type="EMBL" id="JADIMC010000074">
    <property type="protein sequence ID" value="MBO8476644.1"/>
    <property type="molecule type" value="Genomic_DNA"/>
</dbReference>
<comment type="caution">
    <text evidence="3">The sequence shown here is derived from an EMBL/GenBank/DDBJ whole genome shotgun (WGS) entry which is preliminary data.</text>
</comment>
<reference evidence="3" key="2">
    <citation type="journal article" date="2021" name="PeerJ">
        <title>Extensive microbial diversity within the chicken gut microbiome revealed by metagenomics and culture.</title>
        <authorList>
            <person name="Gilroy R."/>
            <person name="Ravi A."/>
            <person name="Getino M."/>
            <person name="Pursley I."/>
            <person name="Horton D.L."/>
            <person name="Alikhan N.F."/>
            <person name="Baker D."/>
            <person name="Gharbi K."/>
            <person name="Hall N."/>
            <person name="Watson M."/>
            <person name="Adriaenssens E.M."/>
            <person name="Foster-Nyarko E."/>
            <person name="Jarju S."/>
            <person name="Secka A."/>
            <person name="Antonio M."/>
            <person name="Oren A."/>
            <person name="Chaudhuri R.R."/>
            <person name="La Ragione R."/>
            <person name="Hildebrand F."/>
            <person name="Pallen M.J."/>
        </authorList>
    </citation>
    <scope>NUCLEOTIDE SEQUENCE</scope>
    <source>
        <strain evidence="3">6919</strain>
    </source>
</reference>
<reference evidence="3" key="1">
    <citation type="submission" date="2020-10" db="EMBL/GenBank/DDBJ databases">
        <authorList>
            <person name="Gilroy R."/>
        </authorList>
    </citation>
    <scope>NUCLEOTIDE SEQUENCE</scope>
    <source>
        <strain evidence="3">6919</strain>
    </source>
</reference>